<name>A0A367U765_9PROT</name>
<gene>
    <name evidence="1" type="ORF">TH5_21370</name>
</gene>
<sequence>MSISSTPDIKSEAYKFAEQRERHRLRAQEYRDLWRNARRVRNDLIQEYERERSGLDLLDEDLEVIIETISQPYRNQLEAIHREIENGSPASRTKNGGFGRLFSLFGKQRRTGPKDETTSLRYRKAYLEYFLSDRANLEELAGKKQRLNRQHNRKKTAHLEPMRLRIKEYDLIVRAIEAGSEPVAMAAIRGDLASMLSAAAIWDRLDRGAPVSDAEKTAYWDLGYPPKIDPIQRAIAAMVNQSDGPKPMIVDAHFEDVSEAKAAHNAQKEPLRLIEAVTVSNDQE</sequence>
<evidence type="ECO:0000313" key="2">
    <source>
        <dbReference type="Proteomes" id="UP000252419"/>
    </source>
</evidence>
<accession>A0A367U765</accession>
<keyword evidence="2" id="KW-1185">Reference proteome</keyword>
<dbReference type="RefSeq" id="WP_114123503.1">
    <property type="nucleotide sequence ID" value="NZ_JPWA01000036.1"/>
</dbReference>
<dbReference type="Proteomes" id="UP000252419">
    <property type="component" value="Unassembled WGS sequence"/>
</dbReference>
<evidence type="ECO:0000313" key="1">
    <source>
        <dbReference type="EMBL" id="RCK04135.1"/>
    </source>
</evidence>
<dbReference type="AlphaFoldDB" id="A0A367U765"/>
<organism evidence="1 2">
    <name type="scientific">Thalassospira xianhensis MCCC 1A02616</name>
    <dbReference type="NCBI Taxonomy" id="1177929"/>
    <lineage>
        <taxon>Bacteria</taxon>
        <taxon>Pseudomonadati</taxon>
        <taxon>Pseudomonadota</taxon>
        <taxon>Alphaproteobacteria</taxon>
        <taxon>Rhodospirillales</taxon>
        <taxon>Thalassospiraceae</taxon>
        <taxon>Thalassospira</taxon>
    </lineage>
</organism>
<comment type="caution">
    <text evidence="1">The sequence shown here is derived from an EMBL/GenBank/DDBJ whole genome shotgun (WGS) entry which is preliminary data.</text>
</comment>
<reference evidence="1 2" key="1">
    <citation type="submission" date="2014-07" db="EMBL/GenBank/DDBJ databases">
        <title>Draft genome sequence of Thalassospira xianhensis P-4 (MCCC 1A02616).</title>
        <authorList>
            <person name="Lai Q."/>
            <person name="Shao Z."/>
        </authorList>
    </citation>
    <scope>NUCLEOTIDE SEQUENCE [LARGE SCALE GENOMIC DNA]</scope>
    <source>
        <strain evidence="1 2">MCCC 1A02616</strain>
    </source>
</reference>
<dbReference type="EMBL" id="JPWA01000036">
    <property type="protein sequence ID" value="RCK04135.1"/>
    <property type="molecule type" value="Genomic_DNA"/>
</dbReference>
<protein>
    <submittedName>
        <fullName evidence="1">Uncharacterized protein</fullName>
    </submittedName>
</protein>
<proteinExistence type="predicted"/>